<evidence type="ECO:0000313" key="3">
    <source>
        <dbReference type="Proteomes" id="UP000184600"/>
    </source>
</evidence>
<gene>
    <name evidence="2" type="ORF">VQ7734_04417</name>
</gene>
<dbReference type="PANTHER" id="PTHR42972">
    <property type="entry name" value="TOL-PAL SYSTEM PROTEIN TOLB"/>
    <property type="match status" value="1"/>
</dbReference>
<dbReference type="InterPro" id="IPR029058">
    <property type="entry name" value="AB_hydrolase_fold"/>
</dbReference>
<dbReference type="SUPFAM" id="SSF53474">
    <property type="entry name" value="alpha/beta-Hydrolases"/>
    <property type="match status" value="1"/>
</dbReference>
<feature type="signal peptide" evidence="1">
    <location>
        <begin position="1"/>
        <end position="26"/>
    </location>
</feature>
<dbReference type="EMBL" id="FRFG01000073">
    <property type="protein sequence ID" value="SHO58645.1"/>
    <property type="molecule type" value="Genomic_DNA"/>
</dbReference>
<name>A0A1M7Z1B9_9VIBR</name>
<dbReference type="PANTHER" id="PTHR42972:SF8">
    <property type="entry name" value="POLYHYDROXYBUTYRATE DEPOLYMERASE"/>
    <property type="match status" value="1"/>
</dbReference>
<keyword evidence="3" id="KW-1185">Reference proteome</keyword>
<accession>A0A1M7Z1B9</accession>
<reference evidence="3" key="1">
    <citation type="submission" date="2016-12" db="EMBL/GenBank/DDBJ databases">
        <authorList>
            <person name="Rodrigo-Torres L."/>
            <person name="Arahal R.D."/>
            <person name="Lucena T."/>
        </authorList>
    </citation>
    <scope>NUCLEOTIDE SEQUENCE [LARGE SCALE GENOMIC DNA]</scope>
</reference>
<feature type="chain" id="PRO_5013020457" description="Esterase PHB depolymerase" evidence="1">
    <location>
        <begin position="27"/>
        <end position="358"/>
    </location>
</feature>
<evidence type="ECO:0000256" key="1">
    <source>
        <dbReference type="SAM" id="SignalP"/>
    </source>
</evidence>
<dbReference type="STRING" id="1117707.VQ7734_04417"/>
<dbReference type="Proteomes" id="UP000184600">
    <property type="component" value="Unassembled WGS sequence"/>
</dbReference>
<evidence type="ECO:0000313" key="2">
    <source>
        <dbReference type="EMBL" id="SHO58645.1"/>
    </source>
</evidence>
<protein>
    <recommendedName>
        <fullName evidence="4">Esterase PHB depolymerase</fullName>
    </recommendedName>
</protein>
<evidence type="ECO:0008006" key="4">
    <source>
        <dbReference type="Google" id="ProtNLM"/>
    </source>
</evidence>
<keyword evidence="1" id="KW-0732">Signal</keyword>
<dbReference type="Gene3D" id="3.40.50.1820">
    <property type="entry name" value="alpha/beta hydrolase"/>
    <property type="match status" value="2"/>
</dbReference>
<organism evidence="2 3">
    <name type="scientific">Vibrio quintilis</name>
    <dbReference type="NCBI Taxonomy" id="1117707"/>
    <lineage>
        <taxon>Bacteria</taxon>
        <taxon>Pseudomonadati</taxon>
        <taxon>Pseudomonadota</taxon>
        <taxon>Gammaproteobacteria</taxon>
        <taxon>Vibrionales</taxon>
        <taxon>Vibrionaceae</taxon>
        <taxon>Vibrio</taxon>
    </lineage>
</organism>
<sequence length="358" mass="39535">MKTNKRNPLSRWSVLSMILIPLATHAMDKLPAVGAEISNTSVSGLSSGAFMTTQFLVAHSAIMKGAGIIAGGPYLCAQSWPTSTYLENAMNTCMNPLTKSAGPNIPLLVKKTRQLAAEGKIDPVENLKKDHLYLFSGSSDKTVSMLVMDQTQNFYQSLGVEDILYKNDTNAGHAIITENAKDSTCSATKPPFVNNCGISLAENILNKIYSGLNTSELKPEAKPEAKAVPFDQSEFIKSPYTSMDKTGYVYIPDKCKEKDTRCSIHVVFHGCEQGATVIKDKYYNQTGYNAYADAYNLIMLYPQVHPSTEKPYNPKGCWDFWGYSSPDDPNPDYFTKDSPQVSAVYRMVERLSSKPTDY</sequence>
<dbReference type="AlphaFoldDB" id="A0A1M7Z1B9"/>
<proteinExistence type="predicted"/>